<evidence type="ECO:0000313" key="2">
    <source>
        <dbReference type="Proteomes" id="UP000287756"/>
    </source>
</evidence>
<proteinExistence type="predicted"/>
<dbReference type="AlphaFoldDB" id="A0A410MFG1"/>
<organism evidence="1 2">
    <name type="scientific">Halobacillus litoralis</name>
    <dbReference type="NCBI Taxonomy" id="45668"/>
    <lineage>
        <taxon>Bacteria</taxon>
        <taxon>Bacillati</taxon>
        <taxon>Bacillota</taxon>
        <taxon>Bacilli</taxon>
        <taxon>Bacillales</taxon>
        <taxon>Bacillaceae</taxon>
        <taxon>Halobacillus</taxon>
    </lineage>
</organism>
<name>A0A410MFG1_9BACI</name>
<dbReference type="KEGG" id="hli:HLI_15140"/>
<dbReference type="EMBL" id="CP026118">
    <property type="protein sequence ID" value="QAS53438.1"/>
    <property type="molecule type" value="Genomic_DNA"/>
</dbReference>
<evidence type="ECO:0000313" key="1">
    <source>
        <dbReference type="EMBL" id="QAS53438.1"/>
    </source>
</evidence>
<dbReference type="Proteomes" id="UP000287756">
    <property type="component" value="Chromosome"/>
</dbReference>
<protein>
    <submittedName>
        <fullName evidence="1">Uncharacterized protein</fullName>
    </submittedName>
</protein>
<gene>
    <name evidence="1" type="ORF">HLI_15140</name>
</gene>
<accession>A0A410MFG1</accession>
<reference evidence="1 2" key="1">
    <citation type="submission" date="2018-01" db="EMBL/GenBank/DDBJ databases">
        <title>The whole genome sequencing and assembly of Halobacillus litoralis ERB031 strain.</title>
        <authorList>
            <person name="Lee S.-J."/>
            <person name="Park M.-K."/>
            <person name="Kim J.-Y."/>
            <person name="Lee Y.-J."/>
            <person name="Yi H."/>
            <person name="Bahn Y.-S."/>
            <person name="Kim J.F."/>
            <person name="Lee D.-W."/>
        </authorList>
    </citation>
    <scope>NUCLEOTIDE SEQUENCE [LARGE SCALE GENOMIC DNA]</scope>
    <source>
        <strain evidence="1 2">ERB 031</strain>
    </source>
</reference>
<sequence length="74" mass="8291">MKDRGIARFPWACAEPLQASPSGVSSNPRIPQESRNFLVLLAFVKRTETSDSLLQVKKFLGARASLECMYLYKA</sequence>